<evidence type="ECO:0000313" key="3">
    <source>
        <dbReference type="Proteomes" id="UP001597024"/>
    </source>
</evidence>
<reference evidence="3" key="1">
    <citation type="journal article" date="2019" name="Int. J. Syst. Evol. Microbiol.">
        <title>The Global Catalogue of Microorganisms (GCM) 10K type strain sequencing project: providing services to taxonomists for standard genome sequencing and annotation.</title>
        <authorList>
            <consortium name="The Broad Institute Genomics Platform"/>
            <consortium name="The Broad Institute Genome Sequencing Center for Infectious Disease"/>
            <person name="Wu L."/>
            <person name="Ma J."/>
        </authorList>
    </citation>
    <scope>NUCLEOTIDE SEQUENCE [LARGE SCALE GENOMIC DNA]</scope>
    <source>
        <strain evidence="3">CCUG 62974</strain>
    </source>
</reference>
<evidence type="ECO:0000313" key="2">
    <source>
        <dbReference type="EMBL" id="MFD0891874.1"/>
    </source>
</evidence>
<dbReference type="Proteomes" id="UP001597024">
    <property type="component" value="Unassembled WGS sequence"/>
</dbReference>
<feature type="domain" description="Enoyl-CoA hydratase/isomerase" evidence="1">
    <location>
        <begin position="18"/>
        <end position="64"/>
    </location>
</feature>
<accession>A0ABW3E717</accession>
<organism evidence="2 3">
    <name type="scientific">Streptosporangium algeriense</name>
    <dbReference type="NCBI Taxonomy" id="1682748"/>
    <lineage>
        <taxon>Bacteria</taxon>
        <taxon>Bacillati</taxon>
        <taxon>Actinomycetota</taxon>
        <taxon>Actinomycetes</taxon>
        <taxon>Streptosporangiales</taxon>
        <taxon>Streptosporangiaceae</taxon>
        <taxon>Streptosporangium</taxon>
    </lineage>
</organism>
<proteinExistence type="predicted"/>
<keyword evidence="3" id="KW-1185">Reference proteome</keyword>
<dbReference type="EMBL" id="JBHTHX010003560">
    <property type="protein sequence ID" value="MFD0891874.1"/>
    <property type="molecule type" value="Genomic_DNA"/>
</dbReference>
<dbReference type="InterPro" id="IPR029045">
    <property type="entry name" value="ClpP/crotonase-like_dom_sf"/>
</dbReference>
<gene>
    <name evidence="2" type="ORF">ACFQ08_45595</name>
</gene>
<name>A0ABW3E717_9ACTN</name>
<dbReference type="Gene3D" id="3.90.226.10">
    <property type="entry name" value="2-enoyl-CoA Hydratase, Chain A, domain 1"/>
    <property type="match status" value="1"/>
</dbReference>
<dbReference type="InterPro" id="IPR045004">
    <property type="entry name" value="ECH_dom"/>
</dbReference>
<feature type="non-terminal residue" evidence="2">
    <location>
        <position position="65"/>
    </location>
</feature>
<dbReference type="SUPFAM" id="SSF52096">
    <property type="entry name" value="ClpP/crotonase"/>
    <property type="match status" value="1"/>
</dbReference>
<protein>
    <submittedName>
        <fullName evidence="2">Enoyl-CoA hydratase/isomerase family protein</fullName>
    </submittedName>
</protein>
<comment type="caution">
    <text evidence="2">The sequence shown here is derived from an EMBL/GenBank/DDBJ whole genome shotgun (WGS) entry which is preliminary data.</text>
</comment>
<evidence type="ECO:0000259" key="1">
    <source>
        <dbReference type="Pfam" id="PF16113"/>
    </source>
</evidence>
<dbReference type="Pfam" id="PF16113">
    <property type="entry name" value="ECH_2"/>
    <property type="match status" value="1"/>
</dbReference>
<sequence length="65" mass="7105">MSPQPDAEVETLVTGRLGQVVLNRPRALNALNHDMIRRIDAVLRAWADDDADADVLIRGAGERGL</sequence>